<dbReference type="InterPro" id="IPR040361">
    <property type="entry name" value="TPD1"/>
</dbReference>
<dbReference type="AlphaFoldDB" id="A0AAV5FPL4"/>
<dbReference type="GO" id="GO:0001709">
    <property type="term" value="P:cell fate determination"/>
    <property type="evidence" value="ECO:0007669"/>
    <property type="project" value="TreeGrafter"/>
</dbReference>
<evidence type="ECO:0000313" key="3">
    <source>
        <dbReference type="Proteomes" id="UP001054889"/>
    </source>
</evidence>
<dbReference type="Proteomes" id="UP001054889">
    <property type="component" value="Unassembled WGS sequence"/>
</dbReference>
<accession>A0AAV5FPL4</accession>
<organism evidence="2 3">
    <name type="scientific">Eleusine coracana subsp. coracana</name>
    <dbReference type="NCBI Taxonomy" id="191504"/>
    <lineage>
        <taxon>Eukaryota</taxon>
        <taxon>Viridiplantae</taxon>
        <taxon>Streptophyta</taxon>
        <taxon>Embryophyta</taxon>
        <taxon>Tracheophyta</taxon>
        <taxon>Spermatophyta</taxon>
        <taxon>Magnoliopsida</taxon>
        <taxon>Liliopsida</taxon>
        <taxon>Poales</taxon>
        <taxon>Poaceae</taxon>
        <taxon>PACMAD clade</taxon>
        <taxon>Chloridoideae</taxon>
        <taxon>Cynodonteae</taxon>
        <taxon>Eleusininae</taxon>
        <taxon>Eleusine</taxon>
    </lineage>
</organism>
<protein>
    <submittedName>
        <fullName evidence="2">Uncharacterized protein</fullName>
    </submittedName>
</protein>
<dbReference type="PANTHER" id="PTHR33184:SF45">
    <property type="entry name" value="PROTEIN TAPETUM DETERMINANT 1"/>
    <property type="match status" value="1"/>
</dbReference>
<comment type="caution">
    <text evidence="2">The sequence shown here is derived from an EMBL/GenBank/DDBJ whole genome shotgun (WGS) entry which is preliminary data.</text>
</comment>
<dbReference type="PANTHER" id="PTHR33184">
    <property type="entry name" value="PROTEIN TAPETUM DETERMINANT 1-LIKE-RELATED"/>
    <property type="match status" value="1"/>
</dbReference>
<keyword evidence="1" id="KW-0732">Signal</keyword>
<gene>
    <name evidence="2" type="primary">gb25051</name>
    <name evidence="2" type="ORF">PR202_gb25051</name>
</gene>
<reference evidence="2" key="1">
    <citation type="journal article" date="2018" name="DNA Res.">
        <title>Multiple hybrid de novo genome assembly of finger millet, an orphan allotetraploid crop.</title>
        <authorList>
            <person name="Hatakeyama M."/>
            <person name="Aluri S."/>
            <person name="Balachadran M.T."/>
            <person name="Sivarajan S.R."/>
            <person name="Patrignani A."/>
            <person name="Gruter S."/>
            <person name="Poveda L."/>
            <person name="Shimizu-Inatsugi R."/>
            <person name="Baeten J."/>
            <person name="Francoijs K.J."/>
            <person name="Nataraja K.N."/>
            <person name="Reddy Y.A.N."/>
            <person name="Phadnis S."/>
            <person name="Ravikumar R.L."/>
            <person name="Schlapbach R."/>
            <person name="Sreeman S.M."/>
            <person name="Shimizu K.K."/>
        </authorList>
    </citation>
    <scope>NUCLEOTIDE SEQUENCE</scope>
</reference>
<name>A0AAV5FPL4_ELECO</name>
<keyword evidence="3" id="KW-1185">Reference proteome</keyword>
<evidence type="ECO:0000313" key="2">
    <source>
        <dbReference type="EMBL" id="GJN36211.1"/>
    </source>
</evidence>
<dbReference type="Pfam" id="PF24068">
    <property type="entry name" value="TPD1_C"/>
    <property type="match status" value="2"/>
</dbReference>
<dbReference type="EMBL" id="BQKI01000088">
    <property type="protein sequence ID" value="GJN36211.1"/>
    <property type="molecule type" value="Genomic_DNA"/>
</dbReference>
<evidence type="ECO:0000256" key="1">
    <source>
        <dbReference type="ARBA" id="ARBA00022729"/>
    </source>
</evidence>
<sequence length="231" mass="25379">MPSAIPSYMVTITNTYHECTLHDVHVACGKFMSTKLSSPRLMPNNIVSYMVTIISTFFEYTMCNIHVACGKVVSTELVNPSEFHRLAVGDCLVRDNDTMGPDDIFAIEYSNSTSSAATTSAMADRRITVPGEWSEEAVVVLQDNQDPMPNGISSYTMTITNTCLGCMVRDVHLVCGEFASTELVSPSEFRHLTVGDCLIHNDGAMGPNDTIAFEYSNSFQYDMDVVLVSHS</sequence>
<proteinExistence type="predicted"/>
<reference evidence="2" key="2">
    <citation type="submission" date="2021-12" db="EMBL/GenBank/DDBJ databases">
        <title>Resequencing data analysis of finger millet.</title>
        <authorList>
            <person name="Hatakeyama M."/>
            <person name="Aluri S."/>
            <person name="Balachadran M.T."/>
            <person name="Sivarajan S.R."/>
            <person name="Poveda L."/>
            <person name="Shimizu-Inatsugi R."/>
            <person name="Schlapbach R."/>
            <person name="Sreeman S.M."/>
            <person name="Shimizu K.K."/>
        </authorList>
    </citation>
    <scope>NUCLEOTIDE SEQUENCE</scope>
</reference>